<name>A0AAV4ZL29_9HYPH</name>
<dbReference type="PANTHER" id="PTHR47964:SF1">
    <property type="entry name" value="ATP-DEPENDENT DNA HELICASE HOMOLOG RECG, CHLOROPLASTIC"/>
    <property type="match status" value="1"/>
</dbReference>
<dbReference type="SMART" id="SM00982">
    <property type="entry name" value="TRCF"/>
    <property type="match status" value="1"/>
</dbReference>
<proteinExistence type="inferred from homology"/>
<dbReference type="EC" id="3.6.4.-" evidence="9"/>
<dbReference type="Gene3D" id="2.40.10.170">
    <property type="match status" value="1"/>
</dbReference>
<evidence type="ECO:0000313" key="14">
    <source>
        <dbReference type="Proteomes" id="UP001055247"/>
    </source>
</evidence>
<dbReference type="InterPro" id="IPR036101">
    <property type="entry name" value="CarD-like/TRCF_RID_sf"/>
</dbReference>
<evidence type="ECO:0000259" key="12">
    <source>
        <dbReference type="PROSITE" id="PS51194"/>
    </source>
</evidence>
<dbReference type="PROSITE" id="PS51192">
    <property type="entry name" value="HELICASE_ATP_BIND_1"/>
    <property type="match status" value="1"/>
</dbReference>
<comment type="subcellular location">
    <subcellularLocation>
        <location evidence="9">Cytoplasm</location>
    </subcellularLocation>
</comment>
<dbReference type="Proteomes" id="UP001055247">
    <property type="component" value="Unassembled WGS sequence"/>
</dbReference>
<dbReference type="Pfam" id="PF02559">
    <property type="entry name" value="CarD_TRCF_RID"/>
    <property type="match status" value="1"/>
</dbReference>
<dbReference type="GO" id="GO:0003678">
    <property type="term" value="F:DNA helicase activity"/>
    <property type="evidence" value="ECO:0007669"/>
    <property type="project" value="TreeGrafter"/>
</dbReference>
<dbReference type="SUPFAM" id="SSF52540">
    <property type="entry name" value="P-loop containing nucleoside triphosphate hydrolases"/>
    <property type="match status" value="4"/>
</dbReference>
<dbReference type="EMBL" id="BPQO01000010">
    <property type="protein sequence ID" value="GJD89211.1"/>
    <property type="molecule type" value="Genomic_DNA"/>
</dbReference>
<evidence type="ECO:0000256" key="1">
    <source>
        <dbReference type="ARBA" id="ARBA00022490"/>
    </source>
</evidence>
<evidence type="ECO:0000256" key="10">
    <source>
        <dbReference type="SAM" id="MobiDB-lite"/>
    </source>
</evidence>
<keyword evidence="2 9" id="KW-0547">Nucleotide-binding</keyword>
<evidence type="ECO:0000256" key="4">
    <source>
        <dbReference type="ARBA" id="ARBA00022801"/>
    </source>
</evidence>
<dbReference type="GO" id="GO:0005524">
    <property type="term" value="F:ATP binding"/>
    <property type="evidence" value="ECO:0007669"/>
    <property type="project" value="UniProtKB-UniRule"/>
</dbReference>
<feature type="domain" description="Helicase C-terminal" evidence="12">
    <location>
        <begin position="854"/>
        <end position="1008"/>
    </location>
</feature>
<dbReference type="SMART" id="SM00487">
    <property type="entry name" value="DEXDc"/>
    <property type="match status" value="1"/>
</dbReference>
<evidence type="ECO:0000256" key="7">
    <source>
        <dbReference type="ARBA" id="ARBA00023125"/>
    </source>
</evidence>
<dbReference type="GO" id="GO:0005737">
    <property type="term" value="C:cytoplasm"/>
    <property type="evidence" value="ECO:0007669"/>
    <property type="project" value="UniProtKB-SubCell"/>
</dbReference>
<dbReference type="NCBIfam" id="TIGR00580">
    <property type="entry name" value="mfd"/>
    <property type="match status" value="1"/>
</dbReference>
<protein>
    <recommendedName>
        <fullName evidence="9">Transcription-repair-coupling factor</fullName>
        <shortName evidence="9">TRCF</shortName>
        <ecNumber evidence="9">3.6.4.-</ecNumber>
    </recommendedName>
</protein>
<gene>
    <name evidence="13" type="primary">mfd_2</name>
    <name evidence="9" type="synonym">mfd</name>
    <name evidence="13" type="ORF">BHAOGJBA_2737</name>
</gene>
<evidence type="ECO:0000256" key="8">
    <source>
        <dbReference type="ARBA" id="ARBA00023204"/>
    </source>
</evidence>
<dbReference type="Pfam" id="PF00270">
    <property type="entry name" value="DEAD"/>
    <property type="match status" value="1"/>
</dbReference>
<comment type="caution">
    <text evidence="13">The sequence shown here is derived from an EMBL/GenBank/DDBJ whole genome shotgun (WGS) entry which is preliminary data.</text>
</comment>
<dbReference type="InterPro" id="IPR041471">
    <property type="entry name" value="UvrB_inter"/>
</dbReference>
<dbReference type="InterPro" id="IPR011545">
    <property type="entry name" value="DEAD/DEAH_box_helicase_dom"/>
</dbReference>
<evidence type="ECO:0000313" key="13">
    <source>
        <dbReference type="EMBL" id="GJD89211.1"/>
    </source>
</evidence>
<dbReference type="Pfam" id="PF17757">
    <property type="entry name" value="UvrB_inter"/>
    <property type="match status" value="1"/>
</dbReference>
<evidence type="ECO:0000256" key="2">
    <source>
        <dbReference type="ARBA" id="ARBA00022741"/>
    </source>
</evidence>
<keyword evidence="4 9" id="KW-0378">Hydrolase</keyword>
<reference evidence="13" key="2">
    <citation type="submission" date="2021-08" db="EMBL/GenBank/DDBJ databases">
        <authorList>
            <person name="Tani A."/>
            <person name="Ola A."/>
            <person name="Ogura Y."/>
            <person name="Katsura K."/>
            <person name="Hayashi T."/>
        </authorList>
    </citation>
    <scope>NUCLEOTIDE SEQUENCE</scope>
    <source>
        <strain evidence="13">DSM 16372</strain>
    </source>
</reference>
<dbReference type="AlphaFoldDB" id="A0AAV4ZL29"/>
<dbReference type="SMART" id="SM00490">
    <property type="entry name" value="HELICc"/>
    <property type="match status" value="1"/>
</dbReference>
<dbReference type="GO" id="GO:0006355">
    <property type="term" value="P:regulation of DNA-templated transcription"/>
    <property type="evidence" value="ECO:0007669"/>
    <property type="project" value="UniProtKB-UniRule"/>
</dbReference>
<feature type="region of interest" description="Disordered" evidence="10">
    <location>
        <begin position="1"/>
        <end position="25"/>
    </location>
</feature>
<dbReference type="GO" id="GO:0000716">
    <property type="term" value="P:transcription-coupled nucleotide-excision repair, DNA damage recognition"/>
    <property type="evidence" value="ECO:0007669"/>
    <property type="project" value="UniProtKB-UniRule"/>
</dbReference>
<dbReference type="InterPro" id="IPR047112">
    <property type="entry name" value="RecG/Mfd"/>
</dbReference>
<keyword evidence="7 9" id="KW-0238">DNA-binding</keyword>
<dbReference type="PROSITE" id="PS51194">
    <property type="entry name" value="HELICASE_CTER"/>
    <property type="match status" value="1"/>
</dbReference>
<dbReference type="InterPro" id="IPR003711">
    <property type="entry name" value="CarD-like/TRCF_RID"/>
</dbReference>
<evidence type="ECO:0000259" key="11">
    <source>
        <dbReference type="PROSITE" id="PS51192"/>
    </source>
</evidence>
<dbReference type="SMART" id="SM01058">
    <property type="entry name" value="CarD_TRCF"/>
    <property type="match status" value="1"/>
</dbReference>
<comment type="similarity">
    <text evidence="9">In the C-terminal section; belongs to the helicase family. RecG subfamily.</text>
</comment>
<comment type="similarity">
    <text evidence="9">In the N-terminal section; belongs to the UvrB family.</text>
</comment>
<keyword evidence="14" id="KW-1185">Reference proteome</keyword>
<dbReference type="Gene3D" id="3.90.1150.50">
    <property type="entry name" value="Transcription-repair-coupling factor, D7 domain"/>
    <property type="match status" value="1"/>
</dbReference>
<keyword evidence="1 9" id="KW-0963">Cytoplasm</keyword>
<dbReference type="InterPro" id="IPR004576">
    <property type="entry name" value="Mfd"/>
</dbReference>
<reference evidence="13" key="1">
    <citation type="journal article" date="2016" name="Front. Microbiol.">
        <title>Genome Sequence of the Piezophilic, Mesophilic Sulfate-Reducing Bacterium Desulfovibrio indicus J2T.</title>
        <authorList>
            <person name="Cao J."/>
            <person name="Maignien L."/>
            <person name="Shao Z."/>
            <person name="Alain K."/>
            <person name="Jebbar M."/>
        </authorList>
    </citation>
    <scope>NUCLEOTIDE SEQUENCE</scope>
    <source>
        <strain evidence="13">DSM 16372</strain>
    </source>
</reference>
<evidence type="ECO:0000256" key="5">
    <source>
        <dbReference type="ARBA" id="ARBA00022806"/>
    </source>
</evidence>
<keyword evidence="8 9" id="KW-0234">DNA repair</keyword>
<feature type="compositionally biased region" description="Pro residues" evidence="10">
    <location>
        <begin position="15"/>
        <end position="24"/>
    </location>
</feature>
<keyword evidence="6 9" id="KW-0067">ATP-binding</keyword>
<comment type="function">
    <text evidence="9">Couples transcription and DNA repair by recognizing RNA polymerase (RNAP) stalled at DNA lesions. Mediates ATP-dependent release of RNAP and its truncated transcript from the DNA, and recruitment of nucleotide excision repair machinery to the damaged site.</text>
</comment>
<dbReference type="Pfam" id="PF00271">
    <property type="entry name" value="Helicase_C"/>
    <property type="match status" value="1"/>
</dbReference>
<evidence type="ECO:0000256" key="6">
    <source>
        <dbReference type="ARBA" id="ARBA00022840"/>
    </source>
</evidence>
<dbReference type="InterPro" id="IPR027417">
    <property type="entry name" value="P-loop_NTPase"/>
</dbReference>
<dbReference type="PANTHER" id="PTHR47964">
    <property type="entry name" value="ATP-DEPENDENT DNA HELICASE HOMOLOG RECG, CHLOROPLASTIC"/>
    <property type="match status" value="1"/>
</dbReference>
<keyword evidence="3 9" id="KW-0227">DNA damage</keyword>
<dbReference type="SUPFAM" id="SSF143517">
    <property type="entry name" value="TRCF domain-like"/>
    <property type="match status" value="1"/>
</dbReference>
<evidence type="ECO:0000256" key="9">
    <source>
        <dbReference type="HAMAP-Rule" id="MF_00969"/>
    </source>
</evidence>
<dbReference type="GO" id="GO:0003684">
    <property type="term" value="F:damaged DNA binding"/>
    <property type="evidence" value="ECO:0007669"/>
    <property type="project" value="InterPro"/>
</dbReference>
<dbReference type="CDD" id="cd17991">
    <property type="entry name" value="DEXHc_TRCF"/>
    <property type="match status" value="1"/>
</dbReference>
<dbReference type="HAMAP" id="MF_00969">
    <property type="entry name" value="TRCF"/>
    <property type="match status" value="1"/>
</dbReference>
<sequence length="1208" mass="131519">MKNRIDSTIQMAKPQPKPPAPAPKPQVARFALPKSAPLTKAIDALKAGDSPVLAGVPEGFDALVVADLARALSRGHEGPAVLVHVARDSGRSAAFASALRFVAPEIEAMSVPAWDCQPYDRTSPTAAVSAQRMTALSRLTRSRSTEEAPRILLTTVNALVQRVPPRDRIAVETFSAAIGNVVSMDKVVAWVEANGFLRTGTVRDTGEYAVRGGILDLSPPGLPNPIRLDFFGDTLESIRAFDPETQRTVGQLRSLDLVPMSEVQLTTETIRRFRQGYITSFGAVTRDDRLYETVSEGRRYSGLEHWMPLFYDKLDTLFDYVPGVPLVFDPQVEDAVSERIALVQDYFQARESALKTPQAGVAPYKPLPPRALYLTPNEWKERVGTARTVQLSPFSEPESASRAVIDCGARAGRNFAPERQSESASVFDAAVAHIRELQGSGHHVILGAWSDGSRDRLCGVLSDHGFRKPVAITRLTDVYALKRGTDAAVAVWGLEAGFVAGELAVVSEGDILGDRLVRQKRKAKRPQDVILEVQALQPGDLVVHADHGIGRFVGLKTITAAGAPHDCLELQYTGGLLLLPVENIELLTRYGSEDSEVALDRLGGGAWQARKAKMKRRILEMAGELIKVAAQRFVRQAPRLHPPDGLYGEFAARFPYDETEDQANAIDAVLTDLNAGRPMDRLVCGDVGFGKTEVALRAAFAAAISGKQVAVVVPTTLLARQHYRTFAERFKGLPVQVAQLSRFVSAGELKQTRAGLAQGTVDIVVGTHAVLAKNIAFKDLGLIIVDEEQHFGVAHKERLKTLQADVHVLTLSATPIPRTLQLAMTGVRELSIIATPPVDRLVVRSFVTPFDPLTIREALLRERYRGGQAFYVVPRIEDLADVKKFLDAEMPEIKVAVAHGQMAAGQLEDVMTAFYEGKFDVLLSTTIVESGLDIPTANTLIVHRADMFGLSQLYQLRGRVGRSKARAYALFTTPANRTLTAQAEQRLKVLQSLDTLGAGFQLASHDLDIRGAGNLLGDAQSGHIKEVGYELYQQMLEDAVMALKAGIEDVPEEAWSPTIALGAPVTIPETYVEDLGVRLALYRRLATIENDAEMESFGAELIDRFGPLPPEVEQLLKIGTIKLLCMAANVEKVEAGPKGVVVHFRERSFANPQGLVALVAEQGSFAKVRPDMSVVFIRELTTIPARLKTATEVLRSLAGIARKAKKAA</sequence>
<evidence type="ECO:0000256" key="3">
    <source>
        <dbReference type="ARBA" id="ARBA00022763"/>
    </source>
</evidence>
<feature type="compositionally biased region" description="Polar residues" evidence="10">
    <location>
        <begin position="1"/>
        <end position="10"/>
    </location>
</feature>
<dbReference type="GO" id="GO:0016787">
    <property type="term" value="F:hydrolase activity"/>
    <property type="evidence" value="ECO:0007669"/>
    <property type="project" value="UniProtKB-KW"/>
</dbReference>
<keyword evidence="5" id="KW-0347">Helicase</keyword>
<dbReference type="InterPro" id="IPR037235">
    <property type="entry name" value="TRCF-like_C_D7"/>
</dbReference>
<dbReference type="Pfam" id="PF03461">
    <property type="entry name" value="TRCF"/>
    <property type="match status" value="1"/>
</dbReference>
<dbReference type="SUPFAM" id="SSF141259">
    <property type="entry name" value="CarD-like"/>
    <property type="match status" value="1"/>
</dbReference>
<dbReference type="InterPro" id="IPR001650">
    <property type="entry name" value="Helicase_C-like"/>
</dbReference>
<dbReference type="InterPro" id="IPR014001">
    <property type="entry name" value="Helicase_ATP-bd"/>
</dbReference>
<dbReference type="Gene3D" id="3.30.2060.10">
    <property type="entry name" value="Penicillin-binding protein 1b domain"/>
    <property type="match status" value="1"/>
</dbReference>
<feature type="domain" description="Helicase ATP-binding" evidence="11">
    <location>
        <begin position="672"/>
        <end position="833"/>
    </location>
</feature>
<dbReference type="InterPro" id="IPR005118">
    <property type="entry name" value="TRCF_C"/>
</dbReference>
<accession>A0AAV4ZL29</accession>
<dbReference type="Gene3D" id="3.40.50.300">
    <property type="entry name" value="P-loop containing nucleotide triphosphate hydrolases"/>
    <property type="match status" value="2"/>
</dbReference>
<dbReference type="Gene3D" id="3.40.50.11180">
    <property type="match status" value="1"/>
</dbReference>
<organism evidence="13 14">
    <name type="scientific">Methylobacterium hispanicum</name>
    <dbReference type="NCBI Taxonomy" id="270350"/>
    <lineage>
        <taxon>Bacteria</taxon>
        <taxon>Pseudomonadati</taxon>
        <taxon>Pseudomonadota</taxon>
        <taxon>Alphaproteobacteria</taxon>
        <taxon>Hyphomicrobiales</taxon>
        <taxon>Methylobacteriaceae</taxon>
        <taxon>Methylobacterium</taxon>
    </lineage>
</organism>